<keyword evidence="4" id="KW-1185">Reference proteome</keyword>
<organism evidence="3 4">
    <name type="scientific">Vicingus serpentipes</name>
    <dbReference type="NCBI Taxonomy" id="1926625"/>
    <lineage>
        <taxon>Bacteria</taxon>
        <taxon>Pseudomonadati</taxon>
        <taxon>Bacteroidota</taxon>
        <taxon>Flavobacteriia</taxon>
        <taxon>Flavobacteriales</taxon>
        <taxon>Vicingaceae</taxon>
        <taxon>Vicingus</taxon>
    </lineage>
</organism>
<protein>
    <submittedName>
        <fullName evidence="3">Uncharacterized protein</fullName>
    </submittedName>
</protein>
<accession>A0A5C6RX62</accession>
<keyword evidence="2" id="KW-0812">Transmembrane</keyword>
<dbReference type="OrthoDB" id="1494541at2"/>
<keyword evidence="1" id="KW-0175">Coiled coil</keyword>
<dbReference type="AlphaFoldDB" id="A0A5C6RX62"/>
<dbReference type="RefSeq" id="WP_147099729.1">
    <property type="nucleotide sequence ID" value="NZ_VOOS01000002.1"/>
</dbReference>
<dbReference type="Proteomes" id="UP000321721">
    <property type="component" value="Unassembled WGS sequence"/>
</dbReference>
<gene>
    <name evidence="3" type="ORF">FRY74_06350</name>
</gene>
<comment type="caution">
    <text evidence="3">The sequence shown here is derived from an EMBL/GenBank/DDBJ whole genome shotgun (WGS) entry which is preliminary data.</text>
</comment>
<evidence type="ECO:0000256" key="2">
    <source>
        <dbReference type="SAM" id="Phobius"/>
    </source>
</evidence>
<evidence type="ECO:0000256" key="1">
    <source>
        <dbReference type="SAM" id="Coils"/>
    </source>
</evidence>
<feature type="transmembrane region" description="Helical" evidence="2">
    <location>
        <begin position="40"/>
        <end position="57"/>
    </location>
</feature>
<evidence type="ECO:0000313" key="3">
    <source>
        <dbReference type="EMBL" id="TXB66190.1"/>
    </source>
</evidence>
<evidence type="ECO:0000313" key="4">
    <source>
        <dbReference type="Proteomes" id="UP000321721"/>
    </source>
</evidence>
<feature type="coiled-coil region" evidence="1">
    <location>
        <begin position="350"/>
        <end position="377"/>
    </location>
</feature>
<proteinExistence type="predicted"/>
<dbReference type="EMBL" id="VOOS01000002">
    <property type="protein sequence ID" value="TXB66190.1"/>
    <property type="molecule type" value="Genomic_DNA"/>
</dbReference>
<sequence>MKNINIKDKLTPEEAMKFKNFNGVLNKFYAMKIPFYKSPYFLGGGVLTAVVTSIVLYNSQANFSTENPNNLAYEMIYESPIEEELNAESHKVILSDKEIQLTTNNGTRIVLPPNILVDSNGNEVVGEIEIRFREVLNQKDIFMSGMPMNYNENGEEYVFESGGMFEVLAYQNNNPIYIKEGKSISVALASEQAGDNFNLYYLNPQTNEWDFKGKDEIGYSREVIRQKLDSLNLVEDQKIEEKEQILAELKELKNSKPIKPKAQNKDKFSFTINVDYKDFPELRAFNGLKFQVSDKDKKFDPKYADILWESVDVLRGEGKDEFVVYFANKSSKVNFITTPVVKSENMELAMSDYNRLISSYKIQKDSLKRRKREAAKRIGERSKKLNELKIIELNKMAQELAVIVENKIMRNFQVSQFGIWNSDCPEKMPTEAIVKADFRDENDEKLNFKNIFLVQKNKNVVLNIDRLDYEEGLRYTPNEETMIWAVTSDRKHVAIYSVEKFKRLKPDQKFYVFEMELISSKEFAAMSSEQIFNL</sequence>
<keyword evidence="2" id="KW-0472">Membrane</keyword>
<name>A0A5C6RX62_9FLAO</name>
<reference evidence="3 4" key="1">
    <citation type="submission" date="2019-08" db="EMBL/GenBank/DDBJ databases">
        <title>Genome of Vicingus serpentipes NCIMB 15042.</title>
        <authorList>
            <person name="Bowman J.P."/>
        </authorList>
    </citation>
    <scope>NUCLEOTIDE SEQUENCE [LARGE SCALE GENOMIC DNA]</scope>
    <source>
        <strain evidence="3 4">NCIMB 15042</strain>
    </source>
</reference>
<keyword evidence="2" id="KW-1133">Transmembrane helix</keyword>